<dbReference type="InterPro" id="IPR037518">
    <property type="entry name" value="MPN"/>
</dbReference>
<organism evidence="7 8">
    <name type="scientific">Candidatus Chryseopegocella kryptomonas</name>
    <dbReference type="NCBI Taxonomy" id="1633643"/>
    <lineage>
        <taxon>Bacteria</taxon>
        <taxon>Pseudomonadati</taxon>
        <taxon>Candidatus Kryptoniota</taxon>
        <taxon>Candidatus Chryseopegocella</taxon>
    </lineage>
</organism>
<dbReference type="GO" id="GO:0008270">
    <property type="term" value="F:zinc ion binding"/>
    <property type="evidence" value="ECO:0007669"/>
    <property type="project" value="TreeGrafter"/>
</dbReference>
<accession>A0A0P1P1I0</accession>
<dbReference type="GO" id="GO:0000502">
    <property type="term" value="C:proteasome complex"/>
    <property type="evidence" value="ECO:0007669"/>
    <property type="project" value="UniProtKB-KW"/>
</dbReference>
<evidence type="ECO:0000313" key="8">
    <source>
        <dbReference type="Proteomes" id="UP000199197"/>
    </source>
</evidence>
<keyword evidence="3" id="KW-0378">Hydrolase</keyword>
<dbReference type="AlphaFoldDB" id="A0A0P1P1I0"/>
<dbReference type="InterPro" id="IPR028090">
    <property type="entry name" value="JAB_dom_prok"/>
</dbReference>
<evidence type="ECO:0000256" key="3">
    <source>
        <dbReference type="ARBA" id="ARBA00022801"/>
    </source>
</evidence>
<name>A0A0P1P1I0_9BACT</name>
<proteinExistence type="predicted"/>
<dbReference type="RefSeq" id="WP_092351134.1">
    <property type="nucleotide sequence ID" value="NZ_CZVW01000035.1"/>
</dbReference>
<dbReference type="PROSITE" id="PS50249">
    <property type="entry name" value="MPN"/>
    <property type="match status" value="1"/>
</dbReference>
<keyword evidence="7" id="KW-0647">Proteasome</keyword>
<evidence type="ECO:0000256" key="5">
    <source>
        <dbReference type="ARBA" id="ARBA00023049"/>
    </source>
</evidence>
<sequence length="142" mass="16662">MIHLTEEIISEIKSHGEKTYPEECCGILLGKFEIDKKIVFEILKIENSRESERERRFLITPQDYIKAERYAREKGFDIVGIYHSHPDHPAQPSDYDREHAFPFLSYIIVSVEGGVAKEVNSWVLSEDRTKFHLEKIEIKNKI</sequence>
<protein>
    <submittedName>
        <fullName evidence="7">Proteasome lid subunit RPN8/RPN11, contains Jab1/MPN metalloenzyme (JAMM) motif</fullName>
    </submittedName>
</protein>
<dbReference type="PANTHER" id="PTHR34858:SF1">
    <property type="entry name" value="CYSO-CYSTEINE PEPTIDASE"/>
    <property type="match status" value="1"/>
</dbReference>
<dbReference type="GO" id="GO:0008235">
    <property type="term" value="F:metalloexopeptidase activity"/>
    <property type="evidence" value="ECO:0007669"/>
    <property type="project" value="TreeGrafter"/>
</dbReference>
<gene>
    <name evidence="7" type="ORF">JGI23_01918</name>
</gene>
<dbReference type="Gene3D" id="3.40.140.10">
    <property type="entry name" value="Cytidine Deaminase, domain 2"/>
    <property type="match status" value="1"/>
</dbReference>
<dbReference type="InterPro" id="IPR000555">
    <property type="entry name" value="JAMM/MPN+_dom"/>
</dbReference>
<evidence type="ECO:0000259" key="6">
    <source>
        <dbReference type="PROSITE" id="PS50249"/>
    </source>
</evidence>
<evidence type="ECO:0000256" key="4">
    <source>
        <dbReference type="ARBA" id="ARBA00022833"/>
    </source>
</evidence>
<keyword evidence="5" id="KW-0482">Metalloprotease</keyword>
<dbReference type="InterPro" id="IPR051929">
    <property type="entry name" value="VirAsm_ModProt"/>
</dbReference>
<dbReference type="OrthoDB" id="9802958at2"/>
<dbReference type="CDD" id="cd08070">
    <property type="entry name" value="MPN_like"/>
    <property type="match status" value="1"/>
</dbReference>
<keyword evidence="8" id="KW-1185">Reference proteome</keyword>
<feature type="domain" description="MPN" evidence="6">
    <location>
        <begin position="2"/>
        <end position="139"/>
    </location>
</feature>
<evidence type="ECO:0000313" key="7">
    <source>
        <dbReference type="EMBL" id="CUT05229.1"/>
    </source>
</evidence>
<reference evidence="8" key="1">
    <citation type="submission" date="2015-11" db="EMBL/GenBank/DDBJ databases">
        <authorList>
            <person name="Varghese N."/>
        </authorList>
    </citation>
    <scope>NUCLEOTIDE SEQUENCE [LARGE SCALE GENOMIC DNA]</scope>
    <source>
        <strain evidence="8">JGI-23</strain>
    </source>
</reference>
<dbReference type="SUPFAM" id="SSF102712">
    <property type="entry name" value="JAB1/MPN domain"/>
    <property type="match status" value="1"/>
</dbReference>
<dbReference type="Pfam" id="PF14464">
    <property type="entry name" value="Prok-JAB"/>
    <property type="match status" value="1"/>
</dbReference>
<dbReference type="EMBL" id="CZVW01000035">
    <property type="protein sequence ID" value="CUT05229.1"/>
    <property type="molecule type" value="Genomic_DNA"/>
</dbReference>
<dbReference type="PANTHER" id="PTHR34858">
    <property type="entry name" value="CYSO-CYSTEINE PEPTIDASE"/>
    <property type="match status" value="1"/>
</dbReference>
<keyword evidence="2" id="KW-0479">Metal-binding</keyword>
<evidence type="ECO:0000256" key="2">
    <source>
        <dbReference type="ARBA" id="ARBA00022723"/>
    </source>
</evidence>
<evidence type="ECO:0000256" key="1">
    <source>
        <dbReference type="ARBA" id="ARBA00022670"/>
    </source>
</evidence>
<dbReference type="Proteomes" id="UP000199197">
    <property type="component" value="Unassembled WGS sequence"/>
</dbReference>
<keyword evidence="4" id="KW-0862">Zinc</keyword>
<keyword evidence="1" id="KW-0645">Protease</keyword>
<dbReference type="FunFam" id="3.40.140.10:FF:000085">
    <property type="entry name" value="Mov34/MPN/PAD-1 family protein"/>
    <property type="match status" value="1"/>
</dbReference>
<dbReference type="GO" id="GO:0006508">
    <property type="term" value="P:proteolysis"/>
    <property type="evidence" value="ECO:0007669"/>
    <property type="project" value="UniProtKB-KW"/>
</dbReference>
<dbReference type="SMART" id="SM00232">
    <property type="entry name" value="JAB_MPN"/>
    <property type="match status" value="1"/>
</dbReference>